<keyword evidence="4" id="KW-0032">Aminotransferase</keyword>
<protein>
    <recommendedName>
        <fullName evidence="3">Glutamine--fructose-6-phosphate aminotransferase [isomerizing]</fullName>
        <ecNumber evidence="2">2.6.1.16</ecNumber>
    </recommendedName>
</protein>
<dbReference type="GO" id="GO:0006487">
    <property type="term" value="P:protein N-linked glycosylation"/>
    <property type="evidence" value="ECO:0007669"/>
    <property type="project" value="TreeGrafter"/>
</dbReference>
<dbReference type="GO" id="GO:0016853">
    <property type="term" value="F:isomerase activity"/>
    <property type="evidence" value="ECO:0007669"/>
    <property type="project" value="UniProtKB-KW"/>
</dbReference>
<dbReference type="InterPro" id="IPR029055">
    <property type="entry name" value="Ntn_hydrolases_N"/>
</dbReference>
<dbReference type="PATRIC" id="fig|688269.3.peg.1505"/>
<dbReference type="AlphaFoldDB" id="F7YUV2"/>
<keyword evidence="6" id="KW-0677">Repeat</keyword>
<keyword evidence="10" id="KW-0413">Isomerase</keyword>
<dbReference type="Pfam" id="PF13537">
    <property type="entry name" value="GATase_7"/>
    <property type="match status" value="1"/>
</dbReference>
<dbReference type="SUPFAM" id="SSF53697">
    <property type="entry name" value="SIS domain"/>
    <property type="match status" value="1"/>
</dbReference>
<dbReference type="OrthoDB" id="106547at2"/>
<accession>F7YUV2</accession>
<organism evidence="10 11">
    <name type="scientific">Pseudothermotoga thermarum DSM 5069</name>
    <dbReference type="NCBI Taxonomy" id="688269"/>
    <lineage>
        <taxon>Bacteria</taxon>
        <taxon>Thermotogati</taxon>
        <taxon>Thermotogota</taxon>
        <taxon>Thermotogae</taxon>
        <taxon>Thermotogales</taxon>
        <taxon>Thermotogaceae</taxon>
        <taxon>Pseudothermotoga</taxon>
    </lineage>
</organism>
<evidence type="ECO:0000259" key="8">
    <source>
        <dbReference type="PROSITE" id="PS51278"/>
    </source>
</evidence>
<evidence type="ECO:0000256" key="5">
    <source>
        <dbReference type="ARBA" id="ARBA00022679"/>
    </source>
</evidence>
<feature type="domain" description="SIS" evidence="9">
    <location>
        <begin position="285"/>
        <end position="425"/>
    </location>
</feature>
<evidence type="ECO:0000256" key="6">
    <source>
        <dbReference type="ARBA" id="ARBA00022737"/>
    </source>
</evidence>
<evidence type="ECO:0000256" key="3">
    <source>
        <dbReference type="ARBA" id="ARBA00016090"/>
    </source>
</evidence>
<dbReference type="GO" id="GO:0004360">
    <property type="term" value="F:glutamine-fructose-6-phosphate transaminase (isomerizing) activity"/>
    <property type="evidence" value="ECO:0007669"/>
    <property type="project" value="UniProtKB-EC"/>
</dbReference>
<evidence type="ECO:0000313" key="11">
    <source>
        <dbReference type="Proteomes" id="UP000006804"/>
    </source>
</evidence>
<dbReference type="STRING" id="688269.Theth_1455"/>
<feature type="domain" description="Glutamine amidotransferase type-2" evidence="8">
    <location>
        <begin position="2"/>
        <end position="222"/>
    </location>
</feature>
<dbReference type="HOGENOM" id="CLU_012520_7_0_0"/>
<evidence type="ECO:0000256" key="1">
    <source>
        <dbReference type="ARBA" id="ARBA00001031"/>
    </source>
</evidence>
<dbReference type="InterPro" id="IPR046348">
    <property type="entry name" value="SIS_dom_sf"/>
</dbReference>
<dbReference type="SUPFAM" id="SSF56235">
    <property type="entry name" value="N-terminal nucleophile aminohydrolases (Ntn hydrolases)"/>
    <property type="match status" value="1"/>
</dbReference>
<dbReference type="GO" id="GO:0097367">
    <property type="term" value="F:carbohydrate derivative binding"/>
    <property type="evidence" value="ECO:0007669"/>
    <property type="project" value="InterPro"/>
</dbReference>
<dbReference type="EC" id="2.6.1.16" evidence="2"/>
<reference evidence="10 11" key="1">
    <citation type="submission" date="2010-11" db="EMBL/GenBank/DDBJ databases">
        <title>The complete genome of Thermotoga thermarum DSM 5069.</title>
        <authorList>
            <consortium name="US DOE Joint Genome Institute (JGI-PGF)"/>
            <person name="Lucas S."/>
            <person name="Copeland A."/>
            <person name="Lapidus A."/>
            <person name="Bruce D."/>
            <person name="Goodwin L."/>
            <person name="Pitluck S."/>
            <person name="Kyrpides N."/>
            <person name="Mavromatis K."/>
            <person name="Ivanova N."/>
            <person name="Zeytun A."/>
            <person name="Brettin T."/>
            <person name="Detter J.C."/>
            <person name="Tapia R."/>
            <person name="Han C."/>
            <person name="Land M."/>
            <person name="Hauser L."/>
            <person name="Markowitz V."/>
            <person name="Cheng J.-F."/>
            <person name="Hugenholtz P."/>
            <person name="Woyke T."/>
            <person name="Wu D."/>
            <person name="Spring S."/>
            <person name="Schroeder M."/>
            <person name="Brambilla E."/>
            <person name="Klenk H.-P."/>
            <person name="Eisen J.A."/>
        </authorList>
    </citation>
    <scope>NUCLEOTIDE SEQUENCE [LARGE SCALE GENOMIC DNA]</scope>
    <source>
        <strain evidence="10 11">DSM 5069</strain>
    </source>
</reference>
<feature type="domain" description="SIS" evidence="9">
    <location>
        <begin position="446"/>
        <end position="588"/>
    </location>
</feature>
<dbReference type="PANTHER" id="PTHR10937">
    <property type="entry name" value="GLUCOSAMINE--FRUCTOSE-6-PHOSPHATE AMINOTRANSFERASE, ISOMERIZING"/>
    <property type="match status" value="1"/>
</dbReference>
<dbReference type="NCBIfam" id="TIGR01135">
    <property type="entry name" value="glmS"/>
    <property type="match status" value="1"/>
</dbReference>
<comment type="catalytic activity">
    <reaction evidence="1">
        <text>D-fructose 6-phosphate + L-glutamine = D-glucosamine 6-phosphate + L-glutamate</text>
        <dbReference type="Rhea" id="RHEA:13237"/>
        <dbReference type="ChEBI" id="CHEBI:29985"/>
        <dbReference type="ChEBI" id="CHEBI:58359"/>
        <dbReference type="ChEBI" id="CHEBI:58725"/>
        <dbReference type="ChEBI" id="CHEBI:61527"/>
        <dbReference type="EC" id="2.6.1.16"/>
    </reaction>
</comment>
<dbReference type="EMBL" id="CP002351">
    <property type="protein sequence ID" value="AEH51512.1"/>
    <property type="molecule type" value="Genomic_DNA"/>
</dbReference>
<dbReference type="eggNOG" id="COG0449">
    <property type="taxonomic scope" value="Bacteria"/>
</dbReference>
<keyword evidence="7" id="KW-0315">Glutamine amidotransferase</keyword>
<dbReference type="RefSeq" id="WP_013932726.1">
    <property type="nucleotide sequence ID" value="NC_015707.1"/>
</dbReference>
<keyword evidence="5" id="KW-0808">Transferase</keyword>
<dbReference type="Gene3D" id="3.60.20.10">
    <property type="entry name" value="Glutamine Phosphoribosylpyrophosphate, subunit 1, domain 1"/>
    <property type="match status" value="1"/>
</dbReference>
<evidence type="ECO:0000313" key="10">
    <source>
        <dbReference type="EMBL" id="AEH51512.1"/>
    </source>
</evidence>
<dbReference type="PROSITE" id="PS51464">
    <property type="entry name" value="SIS"/>
    <property type="match status" value="2"/>
</dbReference>
<dbReference type="PROSITE" id="PS51278">
    <property type="entry name" value="GATASE_TYPE_2"/>
    <property type="match status" value="1"/>
</dbReference>
<dbReference type="Proteomes" id="UP000006804">
    <property type="component" value="Chromosome"/>
</dbReference>
<dbReference type="InterPro" id="IPR005855">
    <property type="entry name" value="GFAT"/>
</dbReference>
<dbReference type="Pfam" id="PF01380">
    <property type="entry name" value="SIS"/>
    <property type="match status" value="2"/>
</dbReference>
<dbReference type="GO" id="GO:0006047">
    <property type="term" value="P:UDP-N-acetylglucosamine metabolic process"/>
    <property type="evidence" value="ECO:0007669"/>
    <property type="project" value="TreeGrafter"/>
</dbReference>
<dbReference type="NCBIfam" id="NF001484">
    <property type="entry name" value="PRK00331.1"/>
    <property type="match status" value="1"/>
</dbReference>
<dbReference type="MEROPS" id="C44.A08"/>
<gene>
    <name evidence="10" type="ORF">Theth_1455</name>
</gene>
<dbReference type="CDD" id="cd05008">
    <property type="entry name" value="SIS_GlmS_GlmD_1"/>
    <property type="match status" value="1"/>
</dbReference>
<evidence type="ECO:0000256" key="7">
    <source>
        <dbReference type="ARBA" id="ARBA00022962"/>
    </source>
</evidence>
<evidence type="ECO:0000256" key="4">
    <source>
        <dbReference type="ARBA" id="ARBA00022576"/>
    </source>
</evidence>
<dbReference type="PANTHER" id="PTHR10937:SF0">
    <property type="entry name" value="GLUTAMINE--FRUCTOSE-6-PHOSPHATE TRANSAMINASE (ISOMERIZING)"/>
    <property type="match status" value="1"/>
</dbReference>
<evidence type="ECO:0000259" key="9">
    <source>
        <dbReference type="PROSITE" id="PS51464"/>
    </source>
</evidence>
<sequence length="598" mass="66964">MCGIFGIVYSQDREDLGQILTEAAKRLVYRGYDSVGIATIRKDKSSEIRKDVGVVDEVAIRLNFTQMKGFKGIVQLRWATFGKPSQKNAQPHYDCDKDMIGAHNGNIVNTVQLRNLFLSKGHIVRSENDGEIVVHAIEMFYDQLKDMNKAIQEASKILKGDFACVIARVDDEKMYCIKRGSSLYLGVGDGFVCASSDLPSLIPLTRRIVPLKDGEYVEFTYDNYTIRSLENGEVIHREPQVMDISSEAASKLGYEHYMIKEIKEQPERLSALFEFLRYYMDISKYVNMLNNARNVFLVGSGSSYHAALAGSYFFNKIAKKAVFACEAGRFLENYGDSLSKEDVVVLVSQSGETKDIINVLNHVENKATVLSIVNVMGSTVMMRSQLNIPLCCELEISVPATKTFVNQLAVFYYLASKMSFDDTYLKAVKTIPELVKKSIEVTEPQILELIDSGIDFADSYMLGYGIMHPIALEGALKIKEVVYNHVEGLHSSEFKHGPLSRVKDGYPVFFITHSSQASIIISHINETTCRGGLAIAVSNKSEEIAANVQKFVEYPDCPWYISVFLATVPLQLFAYHLALKYGNNPDLPRNLSKTITVD</sequence>
<dbReference type="InterPro" id="IPR017932">
    <property type="entry name" value="GATase_2_dom"/>
</dbReference>
<dbReference type="GO" id="GO:0006002">
    <property type="term" value="P:fructose 6-phosphate metabolic process"/>
    <property type="evidence" value="ECO:0007669"/>
    <property type="project" value="TreeGrafter"/>
</dbReference>
<proteinExistence type="predicted"/>
<dbReference type="InterPro" id="IPR035490">
    <property type="entry name" value="GlmS/FrlB_SIS"/>
</dbReference>
<keyword evidence="11" id="KW-1185">Reference proteome</keyword>
<name>F7YUV2_9THEM</name>
<dbReference type="KEGG" id="tta:Theth_1455"/>
<dbReference type="CDD" id="cd05009">
    <property type="entry name" value="SIS_GlmS_GlmD_2"/>
    <property type="match status" value="1"/>
</dbReference>
<evidence type="ECO:0000256" key="2">
    <source>
        <dbReference type="ARBA" id="ARBA00012916"/>
    </source>
</evidence>
<dbReference type="Gene3D" id="3.40.50.10490">
    <property type="entry name" value="Glucose-6-phosphate isomerase like protein, domain 1"/>
    <property type="match status" value="2"/>
</dbReference>
<dbReference type="InterPro" id="IPR035466">
    <property type="entry name" value="GlmS/AgaS_SIS"/>
</dbReference>
<dbReference type="InterPro" id="IPR001347">
    <property type="entry name" value="SIS_dom"/>
</dbReference>